<sequence>MKKLVIEREAVKNNITVVKDRAGSACIYAVLTGDGFGAGITELAQLLREEGVGRFAVSEPAEAAALRKAGLVEEELLMLRPTTDREELEQLIDLNVVCTIGSADTGMALNGVAEARSTVAEAHIQIDTGMGFGGFLAAEPDKILSAYRNLPNVAISGVYTQIHATKRDGRDAAPQLEEFQQVVEAIRAAGFETGVVHAAGSYALMHYEFARLDAVRAGSALMGRCRRSRGDGLLKVGYGEVGIEETRWLPRGHTVGNEQLVTLRHPTRVAVLPVGYQNGFGVGRARDAGLWATLRRWRSAKKQTVRINGQKARIIGRIGAIETIVDVTELKCAAGDAAVFDIDPLYARGFTREYR</sequence>
<dbReference type="Gene3D" id="2.40.37.10">
    <property type="entry name" value="Lyase, Ornithine Decarboxylase, Chain A, domain 1"/>
    <property type="match status" value="1"/>
</dbReference>
<dbReference type="Pfam" id="PF00842">
    <property type="entry name" value="Ala_racemase_C"/>
    <property type="match status" value="1"/>
</dbReference>
<dbReference type="GO" id="GO:0005829">
    <property type="term" value="C:cytosol"/>
    <property type="evidence" value="ECO:0007669"/>
    <property type="project" value="TreeGrafter"/>
</dbReference>
<dbReference type="InterPro" id="IPR000821">
    <property type="entry name" value="Ala_racemase"/>
</dbReference>
<organism evidence="5 6">
    <name type="scientific">Lawsonibacter hominis</name>
    <dbReference type="NCBI Taxonomy" id="2763053"/>
    <lineage>
        <taxon>Bacteria</taxon>
        <taxon>Bacillati</taxon>
        <taxon>Bacillota</taxon>
        <taxon>Clostridia</taxon>
        <taxon>Eubacteriales</taxon>
        <taxon>Oscillospiraceae</taxon>
        <taxon>Lawsonibacter</taxon>
    </lineage>
</organism>
<keyword evidence="6" id="KW-1185">Reference proteome</keyword>
<dbReference type="RefSeq" id="WP_186908405.1">
    <property type="nucleotide sequence ID" value="NZ_JACOPP010000020.1"/>
</dbReference>
<evidence type="ECO:0000313" key="6">
    <source>
        <dbReference type="Proteomes" id="UP000661435"/>
    </source>
</evidence>
<dbReference type="PANTHER" id="PTHR30511">
    <property type="entry name" value="ALANINE RACEMASE"/>
    <property type="match status" value="1"/>
</dbReference>
<dbReference type="InterPro" id="IPR009006">
    <property type="entry name" value="Ala_racemase/Decarboxylase_C"/>
</dbReference>
<dbReference type="SUPFAM" id="SSF50621">
    <property type="entry name" value="Alanine racemase C-terminal domain-like"/>
    <property type="match status" value="1"/>
</dbReference>
<gene>
    <name evidence="5" type="ORF">H8S57_12730</name>
</gene>
<comment type="caution">
    <text evidence="5">The sequence shown here is derived from an EMBL/GenBank/DDBJ whole genome shotgun (WGS) entry which is preliminary data.</text>
</comment>
<reference evidence="5" key="1">
    <citation type="submission" date="2020-08" db="EMBL/GenBank/DDBJ databases">
        <title>Genome public.</title>
        <authorList>
            <person name="Liu C."/>
            <person name="Sun Q."/>
        </authorList>
    </citation>
    <scope>NUCLEOTIDE SEQUENCE</scope>
    <source>
        <strain evidence="5">NSJ-51</strain>
    </source>
</reference>
<evidence type="ECO:0000259" key="4">
    <source>
        <dbReference type="SMART" id="SM01005"/>
    </source>
</evidence>
<proteinExistence type="predicted"/>
<dbReference type="Proteomes" id="UP000661435">
    <property type="component" value="Unassembled WGS sequence"/>
</dbReference>
<comment type="cofactor">
    <cofactor evidence="1">
        <name>pyridoxal 5'-phosphate</name>
        <dbReference type="ChEBI" id="CHEBI:597326"/>
    </cofactor>
</comment>
<dbReference type="PRINTS" id="PR00992">
    <property type="entry name" value="ALARACEMASE"/>
</dbReference>
<dbReference type="InterPro" id="IPR029066">
    <property type="entry name" value="PLP-binding_barrel"/>
</dbReference>
<dbReference type="AlphaFoldDB" id="A0A8J6J8B4"/>
<accession>A0A8J6J8B4</accession>
<keyword evidence="3" id="KW-0413">Isomerase</keyword>
<dbReference type="InterPro" id="IPR011079">
    <property type="entry name" value="Ala_racemase_C"/>
</dbReference>
<evidence type="ECO:0000313" key="5">
    <source>
        <dbReference type="EMBL" id="MBC5734581.1"/>
    </source>
</evidence>
<evidence type="ECO:0000256" key="1">
    <source>
        <dbReference type="ARBA" id="ARBA00001933"/>
    </source>
</evidence>
<dbReference type="EMBL" id="JACOPP010000020">
    <property type="protein sequence ID" value="MBC5734581.1"/>
    <property type="molecule type" value="Genomic_DNA"/>
</dbReference>
<dbReference type="GO" id="GO:0008784">
    <property type="term" value="F:alanine racemase activity"/>
    <property type="evidence" value="ECO:0007669"/>
    <property type="project" value="InterPro"/>
</dbReference>
<name>A0A8J6J8B4_9FIRM</name>
<dbReference type="Pfam" id="PF01168">
    <property type="entry name" value="Ala_racemase_N"/>
    <property type="match status" value="1"/>
</dbReference>
<keyword evidence="2" id="KW-0663">Pyridoxal phosphate</keyword>
<dbReference type="SMART" id="SM01005">
    <property type="entry name" value="Ala_racemase_C"/>
    <property type="match status" value="1"/>
</dbReference>
<dbReference type="GO" id="GO:0030170">
    <property type="term" value="F:pyridoxal phosphate binding"/>
    <property type="evidence" value="ECO:0007669"/>
    <property type="project" value="TreeGrafter"/>
</dbReference>
<protein>
    <submittedName>
        <fullName evidence="5">Alanine racemase</fullName>
    </submittedName>
</protein>
<feature type="domain" description="Alanine racemase C-terminal" evidence="4">
    <location>
        <begin position="236"/>
        <end position="355"/>
    </location>
</feature>
<dbReference type="PANTHER" id="PTHR30511:SF0">
    <property type="entry name" value="ALANINE RACEMASE, CATABOLIC-RELATED"/>
    <property type="match status" value="1"/>
</dbReference>
<dbReference type="Gene3D" id="3.20.20.10">
    <property type="entry name" value="Alanine racemase"/>
    <property type="match status" value="1"/>
</dbReference>
<dbReference type="InterPro" id="IPR001608">
    <property type="entry name" value="Ala_racemase_N"/>
</dbReference>
<evidence type="ECO:0000256" key="2">
    <source>
        <dbReference type="ARBA" id="ARBA00022898"/>
    </source>
</evidence>
<evidence type="ECO:0000256" key="3">
    <source>
        <dbReference type="ARBA" id="ARBA00023235"/>
    </source>
</evidence>
<dbReference type="GO" id="GO:0030632">
    <property type="term" value="P:D-alanine biosynthetic process"/>
    <property type="evidence" value="ECO:0007669"/>
    <property type="project" value="TreeGrafter"/>
</dbReference>
<dbReference type="SUPFAM" id="SSF51419">
    <property type="entry name" value="PLP-binding barrel"/>
    <property type="match status" value="1"/>
</dbReference>